<organism evidence="2 3">
    <name type="scientific">Acidovorax cavernicola</name>
    <dbReference type="NCBI Taxonomy" id="1675792"/>
    <lineage>
        <taxon>Bacteria</taxon>
        <taxon>Pseudomonadati</taxon>
        <taxon>Pseudomonadota</taxon>
        <taxon>Betaproteobacteria</taxon>
        <taxon>Burkholderiales</taxon>
        <taxon>Comamonadaceae</taxon>
        <taxon>Acidovorax</taxon>
    </lineage>
</organism>
<proteinExistence type="predicted"/>
<feature type="transmembrane region" description="Helical" evidence="1">
    <location>
        <begin position="58"/>
        <end position="82"/>
    </location>
</feature>
<keyword evidence="1" id="KW-1133">Transmembrane helix</keyword>
<evidence type="ECO:0000313" key="3">
    <source>
        <dbReference type="Proteomes" id="UP000265619"/>
    </source>
</evidence>
<sequence length="133" mass="14560">MAHSRRYDAAMLAAFSSMVPTLVYGLVIWFVAMVAFLVLGLVWMMLDWPGGVQLARFAAWFGFLTDAVFSLVGGFALGAFAVYDAVVKPRPAVPDLPAMAEYITPSVILGVLSLLIMKHGWHTLTTRLGAKRR</sequence>
<accession>A0A9X8D8K8</accession>
<protein>
    <submittedName>
        <fullName evidence="2">Uncharacterized protein</fullName>
    </submittedName>
</protein>
<evidence type="ECO:0000313" key="2">
    <source>
        <dbReference type="EMBL" id="RIX84724.1"/>
    </source>
</evidence>
<keyword evidence="3" id="KW-1185">Reference proteome</keyword>
<reference evidence="2 3" key="1">
    <citation type="submission" date="2018-09" db="EMBL/GenBank/DDBJ databases">
        <title>Acidovorax cavernicola nov. sp. isolated from Gruta de las Maravillas (Aracena, Spain).</title>
        <authorList>
            <person name="Jurado V."/>
            <person name="Gutierrez-Patricio S."/>
            <person name="Gonzalez-Pimentel J.L."/>
            <person name="Miller A.Z."/>
            <person name="Laiz L."/>
            <person name="Saiz-Jimenez C."/>
        </authorList>
    </citation>
    <scope>NUCLEOTIDE SEQUENCE [LARGE SCALE GENOMIC DNA]</scope>
    <source>
        <strain evidence="2 3">1011MAR4D40.2</strain>
    </source>
</reference>
<comment type="caution">
    <text evidence="2">The sequence shown here is derived from an EMBL/GenBank/DDBJ whole genome shotgun (WGS) entry which is preliminary data.</text>
</comment>
<dbReference type="AlphaFoldDB" id="A0A9X8D8K8"/>
<gene>
    <name evidence="2" type="ORF">D3H34_03650</name>
</gene>
<dbReference type="Proteomes" id="UP000265619">
    <property type="component" value="Unassembled WGS sequence"/>
</dbReference>
<keyword evidence="1" id="KW-0812">Transmembrane</keyword>
<feature type="transmembrane region" description="Helical" evidence="1">
    <location>
        <begin position="22"/>
        <end position="46"/>
    </location>
</feature>
<evidence type="ECO:0000256" key="1">
    <source>
        <dbReference type="SAM" id="Phobius"/>
    </source>
</evidence>
<dbReference type="EMBL" id="QXMN01000002">
    <property type="protein sequence ID" value="RIX84724.1"/>
    <property type="molecule type" value="Genomic_DNA"/>
</dbReference>
<name>A0A9X8D8K8_9BURK</name>
<keyword evidence="1" id="KW-0472">Membrane</keyword>